<name>A0A3E0HYX6_9PSEU</name>
<gene>
    <name evidence="1" type="ORF">BCF44_10330</name>
</gene>
<accession>A0A3E0HYX6</accession>
<keyword evidence="2" id="KW-1185">Reference proteome</keyword>
<reference evidence="1 2" key="1">
    <citation type="submission" date="2018-08" db="EMBL/GenBank/DDBJ databases">
        <title>Genomic Encyclopedia of Archaeal and Bacterial Type Strains, Phase II (KMG-II): from individual species to whole genera.</title>
        <authorList>
            <person name="Goeker M."/>
        </authorList>
    </citation>
    <scope>NUCLEOTIDE SEQUENCE [LARGE SCALE GENOMIC DNA]</scope>
    <source>
        <strain evidence="1 2">DSM 45791</strain>
    </source>
</reference>
<evidence type="ECO:0000313" key="2">
    <source>
        <dbReference type="Proteomes" id="UP000256269"/>
    </source>
</evidence>
<dbReference type="RefSeq" id="WP_170217408.1">
    <property type="nucleotide sequence ID" value="NZ_CP144375.1"/>
</dbReference>
<dbReference type="Proteomes" id="UP000256269">
    <property type="component" value="Unassembled WGS sequence"/>
</dbReference>
<evidence type="ECO:0000313" key="1">
    <source>
        <dbReference type="EMBL" id="REH51581.1"/>
    </source>
</evidence>
<sequence length="130" mass="13207">MVEPVTITLAIALVLARKIAEGAASEAGKQAWAGLSGLVRGRFSSDTAATNALDTAEASPTSEEAIRTLADHLHQHAADPGFARALVPWVEELSPGSYASVGDHATIHGHNIQNSTISGTVSGGGSGPAR</sequence>
<proteinExistence type="predicted"/>
<protein>
    <submittedName>
        <fullName evidence="1">Uncharacterized protein</fullName>
    </submittedName>
</protein>
<dbReference type="EMBL" id="QUNO01000003">
    <property type="protein sequence ID" value="REH51581.1"/>
    <property type="molecule type" value="Genomic_DNA"/>
</dbReference>
<dbReference type="AlphaFoldDB" id="A0A3E0HYX6"/>
<organism evidence="1 2">
    <name type="scientific">Kutzneria buriramensis</name>
    <dbReference type="NCBI Taxonomy" id="1045776"/>
    <lineage>
        <taxon>Bacteria</taxon>
        <taxon>Bacillati</taxon>
        <taxon>Actinomycetota</taxon>
        <taxon>Actinomycetes</taxon>
        <taxon>Pseudonocardiales</taxon>
        <taxon>Pseudonocardiaceae</taxon>
        <taxon>Kutzneria</taxon>
    </lineage>
</organism>
<comment type="caution">
    <text evidence="1">The sequence shown here is derived from an EMBL/GenBank/DDBJ whole genome shotgun (WGS) entry which is preliminary data.</text>
</comment>